<keyword evidence="4" id="KW-0067">ATP-binding</keyword>
<protein>
    <submittedName>
        <fullName evidence="9">(African queen) hypothetical protein</fullName>
    </submittedName>
</protein>
<proteinExistence type="inferred from homology"/>
<keyword evidence="10" id="KW-1185">Reference proteome</keyword>
<name>A0A8J2WA42_9NEOP</name>
<reference evidence="9" key="1">
    <citation type="submission" date="2021-09" db="EMBL/GenBank/DDBJ databases">
        <authorList>
            <person name="Martin H S."/>
        </authorList>
    </citation>
    <scope>NUCLEOTIDE SEQUENCE</scope>
</reference>
<dbReference type="GO" id="GO:0005875">
    <property type="term" value="C:microtubule associated complex"/>
    <property type="evidence" value="ECO:0007669"/>
    <property type="project" value="TreeGrafter"/>
</dbReference>
<dbReference type="AlphaFoldDB" id="A0A8J2WA42"/>
<dbReference type="SUPFAM" id="SSF52540">
    <property type="entry name" value="P-loop containing nucleoside triphosphate hydrolases"/>
    <property type="match status" value="1"/>
</dbReference>
<dbReference type="PROSITE" id="PS50067">
    <property type="entry name" value="KINESIN_MOTOR_2"/>
    <property type="match status" value="1"/>
</dbReference>
<evidence type="ECO:0000256" key="3">
    <source>
        <dbReference type="ARBA" id="ARBA00022741"/>
    </source>
</evidence>
<evidence type="ECO:0000313" key="10">
    <source>
        <dbReference type="Proteomes" id="UP000789524"/>
    </source>
</evidence>
<dbReference type="GO" id="GO:0007052">
    <property type="term" value="P:mitotic spindle organization"/>
    <property type="evidence" value="ECO:0007669"/>
    <property type="project" value="TreeGrafter"/>
</dbReference>
<dbReference type="Gene3D" id="3.40.850.10">
    <property type="entry name" value="Kinesin motor domain"/>
    <property type="match status" value="1"/>
</dbReference>
<dbReference type="PANTHER" id="PTHR47969:SF15">
    <property type="entry name" value="CHROMOSOME-ASSOCIATED KINESIN KIF4A-RELATED"/>
    <property type="match status" value="1"/>
</dbReference>
<comment type="similarity">
    <text evidence="7">Belongs to the TRAFAC class myosin-kinesin ATPase superfamily. Kinesin family.</text>
</comment>
<dbReference type="GO" id="GO:0003777">
    <property type="term" value="F:microtubule motor activity"/>
    <property type="evidence" value="ECO:0007669"/>
    <property type="project" value="InterPro"/>
</dbReference>
<comment type="caution">
    <text evidence="7">Lacks conserved residue(s) required for the propagation of feature annotation.</text>
</comment>
<evidence type="ECO:0000256" key="7">
    <source>
        <dbReference type="PROSITE-ProRule" id="PRU00283"/>
    </source>
</evidence>
<evidence type="ECO:0000256" key="4">
    <source>
        <dbReference type="ARBA" id="ARBA00022840"/>
    </source>
</evidence>
<keyword evidence="6" id="KW-0206">Cytoskeleton</keyword>
<dbReference type="Proteomes" id="UP000789524">
    <property type="component" value="Unassembled WGS sequence"/>
</dbReference>
<gene>
    <name evidence="9" type="ORF">DCHRY22_LOCUS14286</name>
</gene>
<comment type="subcellular location">
    <subcellularLocation>
        <location evidence="1">Cytoplasm</location>
        <location evidence="1">Cytoskeleton</location>
    </subcellularLocation>
</comment>
<evidence type="ECO:0000256" key="1">
    <source>
        <dbReference type="ARBA" id="ARBA00004245"/>
    </source>
</evidence>
<dbReference type="GO" id="GO:0007018">
    <property type="term" value="P:microtubule-based movement"/>
    <property type="evidence" value="ECO:0007669"/>
    <property type="project" value="InterPro"/>
</dbReference>
<organism evidence="9 10">
    <name type="scientific">Danaus chrysippus</name>
    <name type="common">African queen</name>
    <dbReference type="NCBI Taxonomy" id="151541"/>
    <lineage>
        <taxon>Eukaryota</taxon>
        <taxon>Metazoa</taxon>
        <taxon>Ecdysozoa</taxon>
        <taxon>Arthropoda</taxon>
        <taxon>Hexapoda</taxon>
        <taxon>Insecta</taxon>
        <taxon>Pterygota</taxon>
        <taxon>Neoptera</taxon>
        <taxon>Endopterygota</taxon>
        <taxon>Lepidoptera</taxon>
        <taxon>Glossata</taxon>
        <taxon>Ditrysia</taxon>
        <taxon>Papilionoidea</taxon>
        <taxon>Nymphalidae</taxon>
        <taxon>Danainae</taxon>
        <taxon>Danaini</taxon>
        <taxon>Danaina</taxon>
        <taxon>Danaus</taxon>
        <taxon>Anosia</taxon>
    </lineage>
</organism>
<evidence type="ECO:0000259" key="8">
    <source>
        <dbReference type="PROSITE" id="PS50067"/>
    </source>
</evidence>
<feature type="domain" description="Kinesin motor" evidence="8">
    <location>
        <begin position="12"/>
        <end position="96"/>
    </location>
</feature>
<keyword evidence="5" id="KW-0175">Coiled coil</keyword>
<dbReference type="EMBL" id="CAKASE010000080">
    <property type="protein sequence ID" value="CAG9581791.1"/>
    <property type="molecule type" value="Genomic_DNA"/>
</dbReference>
<evidence type="ECO:0000256" key="5">
    <source>
        <dbReference type="ARBA" id="ARBA00023054"/>
    </source>
</evidence>
<comment type="caution">
    <text evidence="9">The sequence shown here is derived from an EMBL/GenBank/DDBJ whole genome shotgun (WGS) entry which is preliminary data.</text>
</comment>
<evidence type="ECO:0000256" key="2">
    <source>
        <dbReference type="ARBA" id="ARBA00022490"/>
    </source>
</evidence>
<dbReference type="GO" id="GO:0008017">
    <property type="term" value="F:microtubule binding"/>
    <property type="evidence" value="ECO:0007669"/>
    <property type="project" value="InterPro"/>
</dbReference>
<dbReference type="InterPro" id="IPR027417">
    <property type="entry name" value="P-loop_NTPase"/>
</dbReference>
<dbReference type="GO" id="GO:0051231">
    <property type="term" value="P:spindle elongation"/>
    <property type="evidence" value="ECO:0007669"/>
    <property type="project" value="TreeGrafter"/>
</dbReference>
<sequence>MYFYYQCQAECSSILCSRIRPQTPAEVVEGCGICARAGGAAGEGGVALGSERAFTFDYAFDPASDQQQLYDTCVRKLVENALDGYNATVLAYGQVG</sequence>
<dbReference type="OrthoDB" id="3176171at2759"/>
<dbReference type="Pfam" id="PF00225">
    <property type="entry name" value="Kinesin"/>
    <property type="match status" value="1"/>
</dbReference>
<dbReference type="InterPro" id="IPR036961">
    <property type="entry name" value="Kinesin_motor_dom_sf"/>
</dbReference>
<dbReference type="GO" id="GO:0005524">
    <property type="term" value="F:ATP binding"/>
    <property type="evidence" value="ECO:0007669"/>
    <property type="project" value="UniProtKB-KW"/>
</dbReference>
<accession>A0A8J2WA42</accession>
<evidence type="ECO:0000313" key="9">
    <source>
        <dbReference type="EMBL" id="CAG9581791.1"/>
    </source>
</evidence>
<keyword evidence="2" id="KW-0963">Cytoplasm</keyword>
<dbReference type="PANTHER" id="PTHR47969">
    <property type="entry name" value="CHROMOSOME-ASSOCIATED KINESIN KIF4A-RELATED"/>
    <property type="match status" value="1"/>
</dbReference>
<dbReference type="InterPro" id="IPR027640">
    <property type="entry name" value="Kinesin-like_fam"/>
</dbReference>
<dbReference type="InterPro" id="IPR001752">
    <property type="entry name" value="Kinesin_motor_dom"/>
</dbReference>
<evidence type="ECO:0000256" key="6">
    <source>
        <dbReference type="ARBA" id="ARBA00023212"/>
    </source>
</evidence>
<keyword evidence="3" id="KW-0547">Nucleotide-binding</keyword>